<dbReference type="Pfam" id="PF13673">
    <property type="entry name" value="Acetyltransf_10"/>
    <property type="match status" value="1"/>
</dbReference>
<dbReference type="OrthoDB" id="8453373at2"/>
<dbReference type="Proteomes" id="UP000288943">
    <property type="component" value="Chromosome"/>
</dbReference>
<dbReference type="PANTHER" id="PTHR43626:SF4">
    <property type="entry name" value="GCN5-RELATED N-ACETYLTRANSFERASE 2, CHLOROPLASTIC"/>
    <property type="match status" value="1"/>
</dbReference>
<dbReference type="EMBL" id="CP026520">
    <property type="protein sequence ID" value="QAV19762.1"/>
    <property type="molecule type" value="Genomic_DNA"/>
</dbReference>
<evidence type="ECO:0000259" key="3">
    <source>
        <dbReference type="PROSITE" id="PS51186"/>
    </source>
</evidence>
<feature type="domain" description="N-acetyltransferase" evidence="3">
    <location>
        <begin position="3"/>
        <end position="133"/>
    </location>
</feature>
<sequence>MDIRYSHSNEVDADKLRQLFLSVDWESGKHPEELHQAILNSHSVVTAWHGDKLVGLVNALSDGVMTAYFHYMLVRPDYQNQGIGKELMTEILGKYREYKTKVLISYAEAESFYRSLGFRAEKGAVPLYISELV</sequence>
<organism evidence="5 6">
    <name type="scientific">Paenibacillus chitinolyticus</name>
    <dbReference type="NCBI Taxonomy" id="79263"/>
    <lineage>
        <taxon>Bacteria</taxon>
        <taxon>Bacillati</taxon>
        <taxon>Bacillota</taxon>
        <taxon>Bacilli</taxon>
        <taxon>Bacillales</taxon>
        <taxon>Paenibacillaceae</taxon>
        <taxon>Paenibacillus</taxon>
    </lineage>
</organism>
<protein>
    <submittedName>
        <fullName evidence="4 5">N-acetyltransferase</fullName>
    </submittedName>
</protein>
<keyword evidence="7" id="KW-1185">Reference proteome</keyword>
<dbReference type="EMBL" id="JAMDMJ010000015">
    <property type="protein sequence ID" value="MCY9596932.1"/>
    <property type="molecule type" value="Genomic_DNA"/>
</dbReference>
<evidence type="ECO:0000256" key="2">
    <source>
        <dbReference type="ARBA" id="ARBA00023315"/>
    </source>
</evidence>
<proteinExistence type="predicted"/>
<evidence type="ECO:0000256" key="1">
    <source>
        <dbReference type="ARBA" id="ARBA00022679"/>
    </source>
</evidence>
<name>A0A410WZY6_9BACL</name>
<dbReference type="AlphaFoldDB" id="A0A410WZY6"/>
<evidence type="ECO:0000313" key="5">
    <source>
        <dbReference type="EMBL" id="QAV19762.1"/>
    </source>
</evidence>
<reference evidence="4 7" key="2">
    <citation type="submission" date="2022-05" db="EMBL/GenBank/DDBJ databases">
        <title>Genome Sequencing of Bee-Associated Microbes.</title>
        <authorList>
            <person name="Dunlap C."/>
        </authorList>
    </citation>
    <scope>NUCLEOTIDE SEQUENCE [LARGE SCALE GENOMIC DNA]</scope>
    <source>
        <strain evidence="4 7">NRRL B-23120</strain>
    </source>
</reference>
<accession>A0A410WZY6</accession>
<dbReference type="GeneID" id="95377021"/>
<dbReference type="GO" id="GO:0008080">
    <property type="term" value="F:N-acetyltransferase activity"/>
    <property type="evidence" value="ECO:0007669"/>
    <property type="project" value="InterPro"/>
</dbReference>
<dbReference type="Proteomes" id="UP001527202">
    <property type="component" value="Unassembled WGS sequence"/>
</dbReference>
<evidence type="ECO:0000313" key="4">
    <source>
        <dbReference type="EMBL" id="MCY9596932.1"/>
    </source>
</evidence>
<keyword evidence="2" id="KW-0012">Acyltransferase</keyword>
<gene>
    <name evidence="4" type="ORF">M5X16_14230</name>
    <name evidence="5" type="ORF">PC41400_19695</name>
</gene>
<dbReference type="PANTHER" id="PTHR43626">
    <property type="entry name" value="ACYL-COA N-ACYLTRANSFERASE"/>
    <property type="match status" value="1"/>
</dbReference>
<dbReference type="InterPro" id="IPR016181">
    <property type="entry name" value="Acyl_CoA_acyltransferase"/>
</dbReference>
<dbReference type="InterPro" id="IPR045039">
    <property type="entry name" value="NSI-like"/>
</dbReference>
<keyword evidence="1 5" id="KW-0808">Transferase</keyword>
<dbReference type="Gene3D" id="3.40.630.30">
    <property type="match status" value="1"/>
</dbReference>
<dbReference type="KEGG" id="pchi:PC41400_19695"/>
<evidence type="ECO:0000313" key="7">
    <source>
        <dbReference type="Proteomes" id="UP001527202"/>
    </source>
</evidence>
<dbReference type="SUPFAM" id="SSF55729">
    <property type="entry name" value="Acyl-CoA N-acyltransferases (Nat)"/>
    <property type="match status" value="1"/>
</dbReference>
<dbReference type="CDD" id="cd04301">
    <property type="entry name" value="NAT_SF"/>
    <property type="match status" value="1"/>
</dbReference>
<dbReference type="InterPro" id="IPR000182">
    <property type="entry name" value="GNAT_dom"/>
</dbReference>
<dbReference type="RefSeq" id="WP_042227098.1">
    <property type="nucleotide sequence ID" value="NZ_CP026520.1"/>
</dbReference>
<dbReference type="GO" id="GO:0005737">
    <property type="term" value="C:cytoplasm"/>
    <property type="evidence" value="ECO:0007669"/>
    <property type="project" value="TreeGrafter"/>
</dbReference>
<reference evidence="5 6" key="1">
    <citation type="submission" date="2018-01" db="EMBL/GenBank/DDBJ databases">
        <title>The whole genome sequencing and assembly of Paenibacillus chitinolyticus KCCM 41400 strain.</title>
        <authorList>
            <person name="Kim J.-Y."/>
            <person name="Park M.-K."/>
            <person name="Lee Y.-J."/>
            <person name="Yi H."/>
            <person name="Bahn Y.-S."/>
            <person name="Kim J.F."/>
            <person name="Lee D.-W."/>
        </authorList>
    </citation>
    <scope>NUCLEOTIDE SEQUENCE [LARGE SCALE GENOMIC DNA]</scope>
    <source>
        <strain evidence="5 6">KCCM 41400</strain>
    </source>
</reference>
<evidence type="ECO:0000313" key="6">
    <source>
        <dbReference type="Proteomes" id="UP000288943"/>
    </source>
</evidence>
<dbReference type="PROSITE" id="PS51186">
    <property type="entry name" value="GNAT"/>
    <property type="match status" value="1"/>
</dbReference>